<feature type="non-terminal residue" evidence="2">
    <location>
        <position position="1"/>
    </location>
</feature>
<reference evidence="3" key="1">
    <citation type="journal article" date="2013" name="Science">
        <title>The Amborella genome and the evolution of flowering plants.</title>
        <authorList>
            <consortium name="Amborella Genome Project"/>
        </authorList>
    </citation>
    <scope>NUCLEOTIDE SEQUENCE [LARGE SCALE GENOMIC DNA]</scope>
</reference>
<gene>
    <name evidence="2" type="ORF">AMTR_s00066p00155740</name>
</gene>
<dbReference type="Proteomes" id="UP000017836">
    <property type="component" value="Unassembled WGS sequence"/>
</dbReference>
<evidence type="ECO:0000313" key="2">
    <source>
        <dbReference type="EMBL" id="ERN20245.1"/>
    </source>
</evidence>
<feature type="compositionally biased region" description="Pro residues" evidence="1">
    <location>
        <begin position="124"/>
        <end position="133"/>
    </location>
</feature>
<organism evidence="2 3">
    <name type="scientific">Amborella trichopoda</name>
    <dbReference type="NCBI Taxonomy" id="13333"/>
    <lineage>
        <taxon>Eukaryota</taxon>
        <taxon>Viridiplantae</taxon>
        <taxon>Streptophyta</taxon>
        <taxon>Embryophyta</taxon>
        <taxon>Tracheophyta</taxon>
        <taxon>Spermatophyta</taxon>
        <taxon>Magnoliopsida</taxon>
        <taxon>Amborellales</taxon>
        <taxon>Amborellaceae</taxon>
        <taxon>Amborella</taxon>
    </lineage>
</organism>
<evidence type="ECO:0000313" key="3">
    <source>
        <dbReference type="Proteomes" id="UP000017836"/>
    </source>
</evidence>
<feature type="compositionally biased region" description="Low complexity" evidence="1">
    <location>
        <begin position="1"/>
        <end position="38"/>
    </location>
</feature>
<dbReference type="Gramene" id="ERN20245">
    <property type="protein sequence ID" value="ERN20245"/>
    <property type="gene ID" value="AMTR_s00066p00155740"/>
</dbReference>
<evidence type="ECO:0000256" key="1">
    <source>
        <dbReference type="SAM" id="MobiDB-lite"/>
    </source>
</evidence>
<feature type="region of interest" description="Disordered" evidence="1">
    <location>
        <begin position="124"/>
        <end position="172"/>
    </location>
</feature>
<feature type="compositionally biased region" description="Pro residues" evidence="1">
    <location>
        <begin position="144"/>
        <end position="172"/>
    </location>
</feature>
<name>U5DDE4_AMBTC</name>
<accession>U5DDE4</accession>
<proteinExistence type="predicted"/>
<keyword evidence="3" id="KW-1185">Reference proteome</keyword>
<dbReference type="HOGENOM" id="CLU_1559224_0_0_1"/>
<dbReference type="EMBL" id="KI392060">
    <property type="protein sequence ID" value="ERN20245.1"/>
    <property type="molecule type" value="Genomic_DNA"/>
</dbReference>
<sequence>VHLPLVSPLPPSLSSSPPIFSSNPPPSSRSNSLGLFSSAPLAPQDSDHPTPQTHLLDVLIIASALNPIVANHQLPPTMSTNPFEDRETLKTSLVLLSTPLVMIPYCCPVVRVPHFRLVIPPPPPSSIPPPSAQPPSSRACPLNPSSPPSFPPPPPISLLGPPLPRPLRLFPP</sequence>
<dbReference type="AlphaFoldDB" id="U5DDE4"/>
<feature type="region of interest" description="Disordered" evidence="1">
    <location>
        <begin position="1"/>
        <end position="50"/>
    </location>
</feature>
<feature type="compositionally biased region" description="Low complexity" evidence="1">
    <location>
        <begin position="134"/>
        <end position="143"/>
    </location>
</feature>
<protein>
    <submittedName>
        <fullName evidence="2">Uncharacterized protein</fullName>
    </submittedName>
</protein>